<keyword evidence="4" id="KW-1185">Reference proteome</keyword>
<reference evidence="2" key="2">
    <citation type="submission" date="2010-05" db="EMBL/GenBank/DDBJ databases">
        <authorList>
            <person name="Almeida L.G."/>
            <person name="Nicolas M.F."/>
            <person name="Souza R.C."/>
            <person name="Vasconcelos A.T.R."/>
        </authorList>
    </citation>
    <scope>NUCLEOTIDE SEQUENCE</scope>
</reference>
<protein>
    <submittedName>
        <fullName evidence="2 3">Uncharacterized protein</fullName>
    </submittedName>
</protein>
<dbReference type="HOGENOM" id="CLU_2759874_0_0_1"/>
<dbReference type="EnsemblMetazoa" id="ADAC000779-RA">
    <property type="protein sequence ID" value="ADAC000779-PA"/>
    <property type="gene ID" value="ADAC000779"/>
</dbReference>
<accession>W5JW84</accession>
<sequence>MEESYGPEEMQQEQQEGRAGHDRGTHAEGDLRHSPARSPAEQPKPERRPRPQTTEGAAEKGAGSKIESYK</sequence>
<evidence type="ECO:0000313" key="3">
    <source>
        <dbReference type="EnsemblMetazoa" id="ADAC000779-PA"/>
    </source>
</evidence>
<reference evidence="2 4" key="1">
    <citation type="journal article" date="2010" name="BMC Genomics">
        <title>Combination of measures distinguishes pre-miRNAs from other stem-loops in the genome of the newly sequenced Anopheles darlingi.</title>
        <authorList>
            <person name="Mendes N.D."/>
            <person name="Freitas A.T."/>
            <person name="Vasconcelos A.T."/>
            <person name="Sagot M.F."/>
        </authorList>
    </citation>
    <scope>NUCLEOTIDE SEQUENCE</scope>
</reference>
<evidence type="ECO:0000313" key="4">
    <source>
        <dbReference type="Proteomes" id="UP000000673"/>
    </source>
</evidence>
<feature type="region of interest" description="Disordered" evidence="1">
    <location>
        <begin position="1"/>
        <end position="70"/>
    </location>
</feature>
<dbReference type="AlphaFoldDB" id="W5JW84"/>
<organism evidence="2">
    <name type="scientific">Anopheles darlingi</name>
    <name type="common">Mosquito</name>
    <dbReference type="NCBI Taxonomy" id="43151"/>
    <lineage>
        <taxon>Eukaryota</taxon>
        <taxon>Metazoa</taxon>
        <taxon>Ecdysozoa</taxon>
        <taxon>Arthropoda</taxon>
        <taxon>Hexapoda</taxon>
        <taxon>Insecta</taxon>
        <taxon>Pterygota</taxon>
        <taxon>Neoptera</taxon>
        <taxon>Endopterygota</taxon>
        <taxon>Diptera</taxon>
        <taxon>Nematocera</taxon>
        <taxon>Culicoidea</taxon>
        <taxon>Culicidae</taxon>
        <taxon>Anophelinae</taxon>
        <taxon>Anopheles</taxon>
    </lineage>
</organism>
<reference evidence="3" key="4">
    <citation type="submission" date="2015-06" db="UniProtKB">
        <authorList>
            <consortium name="EnsemblMetazoa"/>
        </authorList>
    </citation>
    <scope>IDENTIFICATION</scope>
</reference>
<feature type="compositionally biased region" description="Basic and acidic residues" evidence="1">
    <location>
        <begin position="15"/>
        <end position="33"/>
    </location>
</feature>
<dbReference type="Proteomes" id="UP000000673">
    <property type="component" value="Unassembled WGS sequence"/>
</dbReference>
<evidence type="ECO:0000313" key="2">
    <source>
        <dbReference type="EMBL" id="ETN67410.1"/>
    </source>
</evidence>
<dbReference type="VEuPathDB" id="VectorBase:ADAC000779"/>
<evidence type="ECO:0000256" key="1">
    <source>
        <dbReference type="SAM" id="MobiDB-lite"/>
    </source>
</evidence>
<gene>
    <name evidence="2" type="ORF">AND_000779</name>
</gene>
<dbReference type="EMBL" id="ADMH02000194">
    <property type="protein sequence ID" value="ETN67410.1"/>
    <property type="molecule type" value="Genomic_DNA"/>
</dbReference>
<name>W5JW84_ANODA</name>
<reference evidence="2" key="3">
    <citation type="journal article" date="2013" name="Nucleic Acids Res.">
        <title>The genome of Anopheles darlingi, the main neotropical malaria vector.</title>
        <authorList>
            <person name="Marinotti O."/>
            <person name="Cerqueira G.C."/>
            <person name="de Almeida L.G."/>
            <person name="Ferro M.I."/>
            <person name="Loreto E.L."/>
            <person name="Zaha A."/>
            <person name="Teixeira S.M."/>
            <person name="Wespiser A.R."/>
            <person name="Almeida E Silva A."/>
            <person name="Schlindwein A.D."/>
            <person name="Pacheco A.C."/>
            <person name="Silva A.L."/>
            <person name="Graveley B.R."/>
            <person name="Walenz B.P."/>
            <person name="Lima Bde A."/>
            <person name="Ribeiro C.A."/>
            <person name="Nunes-Silva C.G."/>
            <person name="de Carvalho C.R."/>
            <person name="Soares C.M."/>
            <person name="de Menezes C.B."/>
            <person name="Matiolli C."/>
            <person name="Caffrey D."/>
            <person name="Araujo D.A."/>
            <person name="de Oliveira D.M."/>
            <person name="Golenbock D."/>
            <person name="Grisard E.C."/>
            <person name="Fantinatti-Garboggini F."/>
            <person name="de Carvalho F.M."/>
            <person name="Barcellos F.G."/>
            <person name="Prosdocimi F."/>
            <person name="May G."/>
            <person name="Azevedo Junior G.M."/>
            <person name="Guimaraes G.M."/>
            <person name="Goldman G.H."/>
            <person name="Padilha I.Q."/>
            <person name="Batista Jda S."/>
            <person name="Ferro J.A."/>
            <person name="Ribeiro J.M."/>
            <person name="Fietto J.L."/>
            <person name="Dabbas K.M."/>
            <person name="Cerdeira L."/>
            <person name="Agnez-Lima L.F."/>
            <person name="Brocchi M."/>
            <person name="de Carvalho M.O."/>
            <person name="Teixeira Mde M."/>
            <person name="Diniz Maia Mde M."/>
            <person name="Goldman M.H."/>
            <person name="Cruz Schneider M.P."/>
            <person name="Felipe M.S."/>
            <person name="Hungria M."/>
            <person name="Nicolas M.F."/>
            <person name="Pereira M."/>
            <person name="Montes M.A."/>
            <person name="Cantao M.E."/>
            <person name="Vincentz M."/>
            <person name="Rafael M.S."/>
            <person name="Silverman N."/>
            <person name="Stoco P.H."/>
            <person name="Souza R.C."/>
            <person name="Vicentini R."/>
            <person name="Gazzinelli R.T."/>
            <person name="Neves Rde O."/>
            <person name="Silva R."/>
            <person name="Astolfi-Filho S."/>
            <person name="Maciel T.E."/>
            <person name="Urmenyi T.P."/>
            <person name="Tadei W.P."/>
            <person name="Camargo E.P."/>
            <person name="de Vasconcelos A.T."/>
        </authorList>
    </citation>
    <scope>NUCLEOTIDE SEQUENCE</scope>
</reference>
<proteinExistence type="predicted"/>